<dbReference type="PANTHER" id="PTHR30501:SF2">
    <property type="entry name" value="UPF0597 PROTEIN YHAM"/>
    <property type="match status" value="1"/>
</dbReference>
<gene>
    <name evidence="2" type="ORF">SDC9_189104</name>
</gene>
<dbReference type="GO" id="GO:0080146">
    <property type="term" value="F:L-cysteine desulfhydrase activity"/>
    <property type="evidence" value="ECO:0007669"/>
    <property type="project" value="TreeGrafter"/>
</dbReference>
<organism evidence="2">
    <name type="scientific">bioreactor metagenome</name>
    <dbReference type="NCBI Taxonomy" id="1076179"/>
    <lineage>
        <taxon>unclassified sequences</taxon>
        <taxon>metagenomes</taxon>
        <taxon>ecological metagenomes</taxon>
    </lineage>
</organism>
<dbReference type="Pfam" id="PF03313">
    <property type="entry name" value="SDH_alpha"/>
    <property type="match status" value="1"/>
</dbReference>
<sequence length="98" mass="10270">MSWLLGGKDKEIQGTIQNMLANLTGMVCDGAKESCAIKLSTSAAEAIISAYLAQNGTIVPNKTGIIGNTAEETIENLGLLCRDGFSMADDVMLTIACE</sequence>
<dbReference type="GO" id="GO:0019450">
    <property type="term" value="P:L-cysteine catabolic process to pyruvate"/>
    <property type="evidence" value="ECO:0007669"/>
    <property type="project" value="TreeGrafter"/>
</dbReference>
<reference evidence="2" key="1">
    <citation type="submission" date="2019-08" db="EMBL/GenBank/DDBJ databases">
        <authorList>
            <person name="Kucharzyk K."/>
            <person name="Murdoch R.W."/>
            <person name="Higgins S."/>
            <person name="Loffler F."/>
        </authorList>
    </citation>
    <scope>NUCLEOTIDE SEQUENCE</scope>
</reference>
<accession>A0A645HR79</accession>
<dbReference type="AlphaFoldDB" id="A0A645HR79"/>
<dbReference type="EMBL" id="VSSQ01098677">
    <property type="protein sequence ID" value="MPN41551.1"/>
    <property type="molecule type" value="Genomic_DNA"/>
</dbReference>
<feature type="domain" description="Serine dehydratase-like alpha subunit" evidence="1">
    <location>
        <begin position="2"/>
        <end position="93"/>
    </location>
</feature>
<name>A0A645HR79_9ZZZZ</name>
<evidence type="ECO:0000259" key="1">
    <source>
        <dbReference type="Pfam" id="PF03313"/>
    </source>
</evidence>
<dbReference type="PANTHER" id="PTHR30501">
    <property type="entry name" value="UPF0597 PROTEIN YHAM"/>
    <property type="match status" value="1"/>
</dbReference>
<protein>
    <recommendedName>
        <fullName evidence="1">Serine dehydratase-like alpha subunit domain-containing protein</fullName>
    </recommendedName>
</protein>
<evidence type="ECO:0000313" key="2">
    <source>
        <dbReference type="EMBL" id="MPN41551.1"/>
    </source>
</evidence>
<dbReference type="InterPro" id="IPR005130">
    <property type="entry name" value="Ser_deHydtase-like_asu"/>
</dbReference>
<proteinExistence type="predicted"/>
<dbReference type="InterPro" id="IPR021144">
    <property type="entry name" value="UPF0597"/>
</dbReference>
<comment type="caution">
    <text evidence="2">The sequence shown here is derived from an EMBL/GenBank/DDBJ whole genome shotgun (WGS) entry which is preliminary data.</text>
</comment>